<proteinExistence type="predicted"/>
<protein>
    <submittedName>
        <fullName evidence="1">Uncharacterized protein</fullName>
    </submittedName>
</protein>
<evidence type="ECO:0000313" key="2">
    <source>
        <dbReference type="Proteomes" id="UP000078492"/>
    </source>
</evidence>
<keyword evidence="2" id="KW-1185">Reference proteome</keyword>
<accession>A0A151JNF7</accession>
<name>A0A151JNF7_9HYME</name>
<sequence>MPRIPDTRSCSRRGTKARKLTRSSFIPAFPATATLSAAMQALCRQGASKREDEMRVERREGRYADTEERLWSFWTRGSVEETGLRRRGRGAQRETLDERALWPTLASPVMVG</sequence>
<dbReference type="AlphaFoldDB" id="A0A151JNF7"/>
<evidence type="ECO:0000313" key="1">
    <source>
        <dbReference type="EMBL" id="KYN27963.1"/>
    </source>
</evidence>
<reference evidence="1 2" key="1">
    <citation type="submission" date="2015-09" db="EMBL/GenBank/DDBJ databases">
        <title>Trachymyrmex cornetzi WGS genome.</title>
        <authorList>
            <person name="Nygaard S."/>
            <person name="Hu H."/>
            <person name="Boomsma J."/>
            <person name="Zhang G."/>
        </authorList>
    </citation>
    <scope>NUCLEOTIDE SEQUENCE [LARGE SCALE GENOMIC DNA]</scope>
    <source>
        <strain evidence="1">Tcor2-1</strain>
        <tissue evidence="1">Whole body</tissue>
    </source>
</reference>
<gene>
    <name evidence="1" type="ORF">ALC57_02617</name>
</gene>
<dbReference type="Proteomes" id="UP000078492">
    <property type="component" value="Unassembled WGS sequence"/>
</dbReference>
<dbReference type="EMBL" id="KQ978848">
    <property type="protein sequence ID" value="KYN27963.1"/>
    <property type="molecule type" value="Genomic_DNA"/>
</dbReference>
<organism evidence="1 2">
    <name type="scientific">Trachymyrmex cornetzi</name>
    <dbReference type="NCBI Taxonomy" id="471704"/>
    <lineage>
        <taxon>Eukaryota</taxon>
        <taxon>Metazoa</taxon>
        <taxon>Ecdysozoa</taxon>
        <taxon>Arthropoda</taxon>
        <taxon>Hexapoda</taxon>
        <taxon>Insecta</taxon>
        <taxon>Pterygota</taxon>
        <taxon>Neoptera</taxon>
        <taxon>Endopterygota</taxon>
        <taxon>Hymenoptera</taxon>
        <taxon>Apocrita</taxon>
        <taxon>Aculeata</taxon>
        <taxon>Formicoidea</taxon>
        <taxon>Formicidae</taxon>
        <taxon>Myrmicinae</taxon>
        <taxon>Trachymyrmex</taxon>
    </lineage>
</organism>